<feature type="chain" id="PRO_5013287533" evidence="2">
    <location>
        <begin position="20"/>
        <end position="195"/>
    </location>
</feature>
<protein>
    <submittedName>
        <fullName evidence="3">Uncharacterized protein</fullName>
    </submittedName>
</protein>
<evidence type="ECO:0000256" key="1">
    <source>
        <dbReference type="SAM" id="MobiDB-lite"/>
    </source>
</evidence>
<feature type="signal peptide" evidence="2">
    <location>
        <begin position="1"/>
        <end position="19"/>
    </location>
</feature>
<feature type="non-terminal residue" evidence="3">
    <location>
        <position position="195"/>
    </location>
</feature>
<dbReference type="EMBL" id="PDNB01000119">
    <property type="protein sequence ID" value="PGH06192.1"/>
    <property type="molecule type" value="Genomic_DNA"/>
</dbReference>
<accession>A0A2B7XBT5</accession>
<feature type="compositionally biased region" description="Basic and acidic residues" evidence="1">
    <location>
        <begin position="86"/>
        <end position="95"/>
    </location>
</feature>
<evidence type="ECO:0000256" key="2">
    <source>
        <dbReference type="SAM" id="SignalP"/>
    </source>
</evidence>
<reference evidence="3 4" key="1">
    <citation type="submission" date="2017-10" db="EMBL/GenBank/DDBJ databases">
        <title>Comparative genomics in systemic dimorphic fungi from Ajellomycetaceae.</title>
        <authorList>
            <person name="Munoz J.F."/>
            <person name="Mcewen J.G."/>
            <person name="Clay O.K."/>
            <person name="Cuomo C.A."/>
        </authorList>
    </citation>
    <scope>NUCLEOTIDE SEQUENCE [LARGE SCALE GENOMIC DNA]</scope>
    <source>
        <strain evidence="3 4">UAMH5409</strain>
    </source>
</reference>
<evidence type="ECO:0000313" key="3">
    <source>
        <dbReference type="EMBL" id="PGH06192.1"/>
    </source>
</evidence>
<sequence>MRFAYSLTVLGGFAVTVLAAPINDDRNPAAKPDKESLATRVLGTLQQLSQGPVSGVKNQKRQYQYGYQPNNYTYGYPNDDTAGLEETEKGKREEVSGTAVPWKRKGTEYAYDKIVGSKGYDDDDDDKKHRGKDDDDKDDDDKKHGGGRKHDDDKKGRKVNKRGGKYGDDDDDDDDKKHRGKDDDDKDDDDDKKHG</sequence>
<gene>
    <name evidence="3" type="ORF">AJ79_06580</name>
</gene>
<feature type="region of interest" description="Disordered" evidence="1">
    <location>
        <begin position="67"/>
        <end position="195"/>
    </location>
</feature>
<feature type="compositionally biased region" description="Basic and acidic residues" evidence="1">
    <location>
        <begin position="126"/>
        <end position="155"/>
    </location>
</feature>
<name>A0A2B7XBT5_9EURO</name>
<evidence type="ECO:0000313" key="4">
    <source>
        <dbReference type="Proteomes" id="UP000223968"/>
    </source>
</evidence>
<organism evidence="3 4">
    <name type="scientific">Helicocarpus griseus UAMH5409</name>
    <dbReference type="NCBI Taxonomy" id="1447875"/>
    <lineage>
        <taxon>Eukaryota</taxon>
        <taxon>Fungi</taxon>
        <taxon>Dikarya</taxon>
        <taxon>Ascomycota</taxon>
        <taxon>Pezizomycotina</taxon>
        <taxon>Eurotiomycetes</taxon>
        <taxon>Eurotiomycetidae</taxon>
        <taxon>Onygenales</taxon>
        <taxon>Ajellomycetaceae</taxon>
        <taxon>Helicocarpus</taxon>
    </lineage>
</organism>
<keyword evidence="2" id="KW-0732">Signal</keyword>
<proteinExistence type="predicted"/>
<comment type="caution">
    <text evidence="3">The sequence shown here is derived from an EMBL/GenBank/DDBJ whole genome shotgun (WGS) entry which is preliminary data.</text>
</comment>
<feature type="compositionally biased region" description="Acidic residues" evidence="1">
    <location>
        <begin position="184"/>
        <end position="195"/>
    </location>
</feature>
<dbReference type="Proteomes" id="UP000223968">
    <property type="component" value="Unassembled WGS sequence"/>
</dbReference>
<keyword evidence="4" id="KW-1185">Reference proteome</keyword>
<dbReference type="AlphaFoldDB" id="A0A2B7XBT5"/>